<protein>
    <submittedName>
        <fullName evidence="2">Uncharacterized protein</fullName>
    </submittedName>
</protein>
<proteinExistence type="predicted"/>
<dbReference type="Proteomes" id="UP000248817">
    <property type="component" value="Unassembled WGS sequence"/>
</dbReference>
<sequence length="385" mass="42571">MSLLLTTQDPQGMDDKSIIGRSPLTMRLRLFKLGLAISSQGTVQGDPSSVNPLSSGGGYPPERDTIDPFPNLLTSVNAFKMCHKIRYYFSVCICIDVSRDVDIRCDKALKVGYECTDPKATGIPMKGICPHCQEYYQEYHKIMSTPSEPEAPVPESQKVDICKSVEEKPECHSGTSVPEGHEVNISNDIEKPTYPSGIPVPEGRKVNICRDTEEKPKCDSGIPIPEGRDVDIRRDAEDKPERQPDNPVPATQEVDNGNDVKRPKCHFGIPVPRRQGVKASSDVEEPRRVTGIPAPGSQEVKARGEVDKKARYQSGLPVLKNQEAKICNQVEEKPKRQSGIPLPRKPEVKTSNEVGTKPRVQSGIPLPRKQEVKTRNKPAPDLQNT</sequence>
<feature type="compositionally biased region" description="Polar residues" evidence="1">
    <location>
        <begin position="41"/>
        <end position="54"/>
    </location>
</feature>
<evidence type="ECO:0000256" key="1">
    <source>
        <dbReference type="SAM" id="MobiDB-lite"/>
    </source>
</evidence>
<feature type="region of interest" description="Disordered" evidence="1">
    <location>
        <begin position="169"/>
        <end position="306"/>
    </location>
</feature>
<organism evidence="2 3">
    <name type="scientific">Aspergillus indologenus CBS 114.80</name>
    <dbReference type="NCBI Taxonomy" id="1450541"/>
    <lineage>
        <taxon>Eukaryota</taxon>
        <taxon>Fungi</taxon>
        <taxon>Dikarya</taxon>
        <taxon>Ascomycota</taxon>
        <taxon>Pezizomycotina</taxon>
        <taxon>Eurotiomycetes</taxon>
        <taxon>Eurotiomycetidae</taxon>
        <taxon>Eurotiales</taxon>
        <taxon>Aspergillaceae</taxon>
        <taxon>Aspergillus</taxon>
        <taxon>Aspergillus subgen. Circumdati</taxon>
    </lineage>
</organism>
<dbReference type="AlphaFoldDB" id="A0A2V5IY97"/>
<keyword evidence="3" id="KW-1185">Reference proteome</keyword>
<feature type="compositionally biased region" description="Basic and acidic residues" evidence="1">
    <location>
        <begin position="202"/>
        <end position="218"/>
    </location>
</feature>
<feature type="region of interest" description="Disordered" evidence="1">
    <location>
        <begin position="329"/>
        <end position="385"/>
    </location>
</feature>
<feature type="region of interest" description="Disordered" evidence="1">
    <location>
        <begin position="41"/>
        <end position="61"/>
    </location>
</feature>
<evidence type="ECO:0000313" key="2">
    <source>
        <dbReference type="EMBL" id="PYI29317.1"/>
    </source>
</evidence>
<evidence type="ECO:0000313" key="3">
    <source>
        <dbReference type="Proteomes" id="UP000248817"/>
    </source>
</evidence>
<gene>
    <name evidence="2" type="ORF">BP00DRAFT_417343</name>
</gene>
<feature type="compositionally biased region" description="Basic and acidic residues" evidence="1">
    <location>
        <begin position="226"/>
        <end position="244"/>
    </location>
</feature>
<accession>A0A2V5IY97</accession>
<name>A0A2V5IY97_9EURO</name>
<dbReference type="EMBL" id="KZ825533">
    <property type="protein sequence ID" value="PYI29317.1"/>
    <property type="molecule type" value="Genomic_DNA"/>
</dbReference>
<reference evidence="2 3" key="1">
    <citation type="submission" date="2018-02" db="EMBL/GenBank/DDBJ databases">
        <title>The genomes of Aspergillus section Nigri reveals drivers in fungal speciation.</title>
        <authorList>
            <consortium name="DOE Joint Genome Institute"/>
            <person name="Vesth T.C."/>
            <person name="Nybo J."/>
            <person name="Theobald S."/>
            <person name="Brandl J."/>
            <person name="Frisvad J.C."/>
            <person name="Nielsen K.F."/>
            <person name="Lyhne E.K."/>
            <person name="Kogle M.E."/>
            <person name="Kuo A."/>
            <person name="Riley R."/>
            <person name="Clum A."/>
            <person name="Nolan M."/>
            <person name="Lipzen A."/>
            <person name="Salamov A."/>
            <person name="Henrissat B."/>
            <person name="Wiebenga A."/>
            <person name="De vries R.P."/>
            <person name="Grigoriev I.V."/>
            <person name="Mortensen U.H."/>
            <person name="Andersen M.R."/>
            <person name="Baker S.E."/>
        </authorList>
    </citation>
    <scope>NUCLEOTIDE SEQUENCE [LARGE SCALE GENOMIC DNA]</scope>
    <source>
        <strain evidence="2 3">CBS 114.80</strain>
    </source>
</reference>